<keyword evidence="3" id="KW-1185">Reference proteome</keyword>
<reference evidence="2 3" key="1">
    <citation type="submission" date="2019-09" db="EMBL/GenBank/DDBJ databases">
        <authorList>
            <person name="Depoorter E."/>
        </authorList>
    </citation>
    <scope>NUCLEOTIDE SEQUENCE [LARGE SCALE GENOMIC DNA]</scope>
    <source>
        <strain evidence="2 3">R-17378</strain>
    </source>
</reference>
<gene>
    <name evidence="2" type="ORF">BLA17378_02605</name>
</gene>
<evidence type="ECO:0000313" key="2">
    <source>
        <dbReference type="EMBL" id="VWC63280.1"/>
    </source>
</evidence>
<sequence>MIQTEHPSRAKPAVRKAKDARRSGTRTGGVARRASCFLAAALLFGVTASASASAGESGDYFAIRSSSGQVKPAPPFRFTFDGNRVSYYSHGRDLDLFPEAKYAGIGKYTGELSDRYRQELEQVKRILANHEIASVRGRNIGSVLTYSFDQNGTRYQGALQYRSSDEIAVKLQFLYEIAQDLLEHGTPEINLHPALAVRSESGNLLVEIVFRNEGAQDVVIDGPEKWSPLLVDPNVQYIQVGGLSDSGVGFEVRLIAKYLSAASRHYASTIAVKPGEPVKVEFIVPYTALTFDLNSSAQRVHSGTYRIVGKANLDIQSPDEMKGKAFTRMDMLPAVDLTER</sequence>
<feature type="region of interest" description="Disordered" evidence="1">
    <location>
        <begin position="1"/>
        <end position="27"/>
    </location>
</feature>
<dbReference type="RefSeq" id="WP_174957143.1">
    <property type="nucleotide sequence ID" value="NZ_CABVQG010000008.1"/>
</dbReference>
<comment type="caution">
    <text evidence="2">The sequence shown here is derived from an EMBL/GenBank/DDBJ whole genome shotgun (WGS) entry which is preliminary data.</text>
</comment>
<accession>A0ABY6XQ16</accession>
<protein>
    <submittedName>
        <fullName evidence="2">Uncharacterized protein</fullName>
    </submittedName>
</protein>
<proteinExistence type="predicted"/>
<dbReference type="Proteomes" id="UP000494120">
    <property type="component" value="Unassembled WGS sequence"/>
</dbReference>
<name>A0ABY6XQ16_9BURK</name>
<organism evidence="2 3">
    <name type="scientific">Burkholderia aenigmatica</name>
    <dbReference type="NCBI Taxonomy" id="2015348"/>
    <lineage>
        <taxon>Bacteria</taxon>
        <taxon>Pseudomonadati</taxon>
        <taxon>Pseudomonadota</taxon>
        <taxon>Betaproteobacteria</taxon>
        <taxon>Burkholderiales</taxon>
        <taxon>Burkholderiaceae</taxon>
        <taxon>Burkholderia</taxon>
        <taxon>Burkholderia cepacia complex</taxon>
    </lineage>
</organism>
<evidence type="ECO:0000256" key="1">
    <source>
        <dbReference type="SAM" id="MobiDB-lite"/>
    </source>
</evidence>
<evidence type="ECO:0000313" key="3">
    <source>
        <dbReference type="Proteomes" id="UP000494120"/>
    </source>
</evidence>
<dbReference type="EMBL" id="CABVQG010000008">
    <property type="protein sequence ID" value="VWC63280.1"/>
    <property type="molecule type" value="Genomic_DNA"/>
</dbReference>